<dbReference type="PRINTS" id="PR00039">
    <property type="entry name" value="HTHLYSR"/>
</dbReference>
<dbReference type="InterPro" id="IPR036388">
    <property type="entry name" value="WH-like_DNA-bd_sf"/>
</dbReference>
<feature type="domain" description="HTH lysR-type" evidence="5">
    <location>
        <begin position="10"/>
        <end position="60"/>
    </location>
</feature>
<dbReference type="CDD" id="cd08422">
    <property type="entry name" value="PBP2_CrgA_like"/>
    <property type="match status" value="1"/>
</dbReference>
<gene>
    <name evidence="6" type="ORF">SAMN02745129_4112</name>
</gene>
<evidence type="ECO:0000256" key="2">
    <source>
        <dbReference type="ARBA" id="ARBA00023015"/>
    </source>
</evidence>
<dbReference type="Gene3D" id="1.10.10.10">
    <property type="entry name" value="Winged helix-like DNA-binding domain superfamily/Winged helix DNA-binding domain"/>
    <property type="match status" value="1"/>
</dbReference>
<accession>A0A1M5YDW5</accession>
<dbReference type="GO" id="GO:0006351">
    <property type="term" value="P:DNA-templated transcription"/>
    <property type="evidence" value="ECO:0007669"/>
    <property type="project" value="TreeGrafter"/>
</dbReference>
<dbReference type="SUPFAM" id="SSF46785">
    <property type="entry name" value="Winged helix' DNA-binding domain"/>
    <property type="match status" value="1"/>
</dbReference>
<dbReference type="Pfam" id="PF03466">
    <property type="entry name" value="LysR_substrate"/>
    <property type="match status" value="1"/>
</dbReference>
<keyword evidence="3 6" id="KW-0238">DNA-binding</keyword>
<dbReference type="EMBL" id="FQXG01000007">
    <property type="protein sequence ID" value="SHI10048.1"/>
    <property type="molecule type" value="Genomic_DNA"/>
</dbReference>
<dbReference type="GO" id="GO:0043565">
    <property type="term" value="F:sequence-specific DNA binding"/>
    <property type="evidence" value="ECO:0007669"/>
    <property type="project" value="TreeGrafter"/>
</dbReference>
<name>A0A1M5YDW5_9GAMM</name>
<protein>
    <submittedName>
        <fullName evidence="6">DNA-binding transcriptional regulator, LysR family</fullName>
    </submittedName>
</protein>
<dbReference type="PROSITE" id="PS50931">
    <property type="entry name" value="HTH_LYSR"/>
    <property type="match status" value="1"/>
</dbReference>
<dbReference type="Proteomes" id="UP000184268">
    <property type="component" value="Unassembled WGS sequence"/>
</dbReference>
<dbReference type="FunFam" id="3.40.190.290:FF:000001">
    <property type="entry name" value="Transcriptional regulator, LysR family"/>
    <property type="match status" value="1"/>
</dbReference>
<dbReference type="STRING" id="299255.SAMN02745129_4112"/>
<comment type="similarity">
    <text evidence="1">Belongs to the LysR transcriptional regulatory family.</text>
</comment>
<proteinExistence type="inferred from homology"/>
<dbReference type="InterPro" id="IPR000847">
    <property type="entry name" value="LysR_HTH_N"/>
</dbReference>
<dbReference type="PANTHER" id="PTHR30537">
    <property type="entry name" value="HTH-TYPE TRANSCRIPTIONAL REGULATOR"/>
    <property type="match status" value="1"/>
</dbReference>
<sequence length="313" mass="35326">MRELLEPITIFTHVVRAQGFSAAARKLGISKSKVSSQVSQLEHRLGVQLVQRTTRSLSLTESGELLYSHGEKLLKDLDQAVASVQSLQREIRGVLRVGITQAFGSMHLMPLIPQFMAQHPDLELEVSFLDHKVDVVAEGLDLLLTMSEQLPLGMVARPVMNCDFMLLASPGYLARHGVPYQPDELADHNCLVYKSEWYEHSVWEFERGGESVEIRVQGNYRVDDAPALKDAALRDLGVVYLASYLVQNELQTGELVQLMPDWHLSHYLALQAVYPRRQHLAPKVRAFVDFVREQFSTHSEWGKSPSTAKLSRQ</sequence>
<evidence type="ECO:0000313" key="7">
    <source>
        <dbReference type="Proteomes" id="UP000184268"/>
    </source>
</evidence>
<evidence type="ECO:0000259" key="5">
    <source>
        <dbReference type="PROSITE" id="PS50931"/>
    </source>
</evidence>
<dbReference type="InterPro" id="IPR005119">
    <property type="entry name" value="LysR_subst-bd"/>
</dbReference>
<dbReference type="OrthoDB" id="9786526at2"/>
<keyword evidence="2" id="KW-0805">Transcription regulation</keyword>
<keyword evidence="4" id="KW-0804">Transcription</keyword>
<evidence type="ECO:0000256" key="4">
    <source>
        <dbReference type="ARBA" id="ARBA00023163"/>
    </source>
</evidence>
<dbReference type="PANTHER" id="PTHR30537:SF14">
    <property type="entry name" value="TRANSCRIPTIONAL REGULATOR LYSR FAMILY"/>
    <property type="match status" value="1"/>
</dbReference>
<dbReference type="Gene3D" id="3.40.190.290">
    <property type="match status" value="1"/>
</dbReference>
<dbReference type="FunFam" id="1.10.10.10:FF:000001">
    <property type="entry name" value="LysR family transcriptional regulator"/>
    <property type="match status" value="1"/>
</dbReference>
<organism evidence="6 7">
    <name type="scientific">Ferrimonas marina</name>
    <dbReference type="NCBI Taxonomy" id="299255"/>
    <lineage>
        <taxon>Bacteria</taxon>
        <taxon>Pseudomonadati</taxon>
        <taxon>Pseudomonadota</taxon>
        <taxon>Gammaproteobacteria</taxon>
        <taxon>Alteromonadales</taxon>
        <taxon>Ferrimonadaceae</taxon>
        <taxon>Ferrimonas</taxon>
    </lineage>
</organism>
<dbReference type="RefSeq" id="WP_067660825.1">
    <property type="nucleotide sequence ID" value="NZ_FQXG01000007.1"/>
</dbReference>
<dbReference type="InterPro" id="IPR036390">
    <property type="entry name" value="WH_DNA-bd_sf"/>
</dbReference>
<dbReference type="SUPFAM" id="SSF53850">
    <property type="entry name" value="Periplasmic binding protein-like II"/>
    <property type="match status" value="1"/>
</dbReference>
<dbReference type="Pfam" id="PF00126">
    <property type="entry name" value="HTH_1"/>
    <property type="match status" value="1"/>
</dbReference>
<dbReference type="GO" id="GO:0003700">
    <property type="term" value="F:DNA-binding transcription factor activity"/>
    <property type="evidence" value="ECO:0007669"/>
    <property type="project" value="InterPro"/>
</dbReference>
<evidence type="ECO:0000313" key="6">
    <source>
        <dbReference type="EMBL" id="SHI10048.1"/>
    </source>
</evidence>
<evidence type="ECO:0000256" key="1">
    <source>
        <dbReference type="ARBA" id="ARBA00009437"/>
    </source>
</evidence>
<reference evidence="7" key="1">
    <citation type="submission" date="2016-11" db="EMBL/GenBank/DDBJ databases">
        <authorList>
            <person name="Varghese N."/>
            <person name="Submissions S."/>
        </authorList>
    </citation>
    <scope>NUCLEOTIDE SEQUENCE [LARGE SCALE GENOMIC DNA]</scope>
    <source>
        <strain evidence="7">DSM 16917</strain>
    </source>
</reference>
<evidence type="ECO:0000256" key="3">
    <source>
        <dbReference type="ARBA" id="ARBA00023125"/>
    </source>
</evidence>
<dbReference type="AlphaFoldDB" id="A0A1M5YDW5"/>
<keyword evidence="7" id="KW-1185">Reference proteome</keyword>
<dbReference type="InterPro" id="IPR058163">
    <property type="entry name" value="LysR-type_TF_proteobact-type"/>
</dbReference>